<name>A0A0E9SIW9_ANGAN</name>
<accession>A0A0E9SIW9</accession>
<evidence type="ECO:0000313" key="2">
    <source>
        <dbReference type="EMBL" id="JAH41304.1"/>
    </source>
</evidence>
<feature type="region of interest" description="Disordered" evidence="1">
    <location>
        <begin position="1"/>
        <end position="93"/>
    </location>
</feature>
<reference evidence="2" key="2">
    <citation type="journal article" date="2015" name="Fish Shellfish Immunol.">
        <title>Early steps in the European eel (Anguilla anguilla)-Vibrio vulnificus interaction in the gills: Role of the RtxA13 toxin.</title>
        <authorList>
            <person name="Callol A."/>
            <person name="Pajuelo D."/>
            <person name="Ebbesson L."/>
            <person name="Teles M."/>
            <person name="MacKenzie S."/>
            <person name="Amaro C."/>
        </authorList>
    </citation>
    <scope>NUCLEOTIDE SEQUENCE</scope>
</reference>
<protein>
    <submittedName>
        <fullName evidence="2">Uncharacterized protein</fullName>
    </submittedName>
</protein>
<organism evidence="2">
    <name type="scientific">Anguilla anguilla</name>
    <name type="common">European freshwater eel</name>
    <name type="synonym">Muraena anguilla</name>
    <dbReference type="NCBI Taxonomy" id="7936"/>
    <lineage>
        <taxon>Eukaryota</taxon>
        <taxon>Metazoa</taxon>
        <taxon>Chordata</taxon>
        <taxon>Craniata</taxon>
        <taxon>Vertebrata</taxon>
        <taxon>Euteleostomi</taxon>
        <taxon>Actinopterygii</taxon>
        <taxon>Neopterygii</taxon>
        <taxon>Teleostei</taxon>
        <taxon>Anguilliformes</taxon>
        <taxon>Anguillidae</taxon>
        <taxon>Anguilla</taxon>
    </lineage>
</organism>
<dbReference type="EMBL" id="GBXM01067273">
    <property type="protein sequence ID" value="JAH41304.1"/>
    <property type="molecule type" value="Transcribed_RNA"/>
</dbReference>
<sequence>MSGVSLGSESSFSDDSSWTGSDSLSCSPTGIVELHSTDSGLAEERLSPSSPDLNPPEGLLRSQGSTTAQGPGGLHPLHHFHTQGCPGVQSPPT</sequence>
<dbReference type="AlphaFoldDB" id="A0A0E9SIW9"/>
<proteinExistence type="predicted"/>
<reference evidence="2" key="1">
    <citation type="submission" date="2014-11" db="EMBL/GenBank/DDBJ databases">
        <authorList>
            <person name="Amaro Gonzalez C."/>
        </authorList>
    </citation>
    <scope>NUCLEOTIDE SEQUENCE</scope>
</reference>
<evidence type="ECO:0000256" key="1">
    <source>
        <dbReference type="SAM" id="MobiDB-lite"/>
    </source>
</evidence>
<feature type="compositionally biased region" description="Low complexity" evidence="1">
    <location>
        <begin position="1"/>
        <end position="27"/>
    </location>
</feature>